<evidence type="ECO:0000313" key="6">
    <source>
        <dbReference type="EMBL" id="MDX8125948.1"/>
    </source>
</evidence>
<dbReference type="SUPFAM" id="SSF52540">
    <property type="entry name" value="P-loop containing nucleoside triphosphate hydrolases"/>
    <property type="match status" value="1"/>
</dbReference>
<organism evidence="6 7">
    <name type="scientific">Methylomonas defluvii</name>
    <dbReference type="NCBI Taxonomy" id="3045149"/>
    <lineage>
        <taxon>Bacteria</taxon>
        <taxon>Pseudomonadati</taxon>
        <taxon>Pseudomonadota</taxon>
        <taxon>Gammaproteobacteria</taxon>
        <taxon>Methylococcales</taxon>
        <taxon>Methylococcaceae</taxon>
        <taxon>Methylomonas</taxon>
    </lineage>
</organism>
<evidence type="ECO:0000256" key="2">
    <source>
        <dbReference type="ARBA" id="ARBA00022448"/>
    </source>
</evidence>
<dbReference type="Pfam" id="PF00005">
    <property type="entry name" value="ABC_tran"/>
    <property type="match status" value="1"/>
</dbReference>
<comment type="caution">
    <text evidence="6">The sequence shown here is derived from an EMBL/GenBank/DDBJ whole genome shotgun (WGS) entry which is preliminary data.</text>
</comment>
<evidence type="ECO:0000256" key="3">
    <source>
        <dbReference type="ARBA" id="ARBA00022741"/>
    </source>
</evidence>
<feature type="domain" description="ABC transporter" evidence="5">
    <location>
        <begin position="27"/>
        <end position="248"/>
    </location>
</feature>
<dbReference type="InterPro" id="IPR003593">
    <property type="entry name" value="AAA+_ATPase"/>
</dbReference>
<dbReference type="Gene3D" id="3.40.50.300">
    <property type="entry name" value="P-loop containing nucleotide triphosphate hydrolases"/>
    <property type="match status" value="1"/>
</dbReference>
<dbReference type="GO" id="GO:0005524">
    <property type="term" value="F:ATP binding"/>
    <property type="evidence" value="ECO:0007669"/>
    <property type="project" value="UniProtKB-KW"/>
</dbReference>
<dbReference type="InterPro" id="IPR050683">
    <property type="entry name" value="Bact_Polysacc_Export_ATP-bd"/>
</dbReference>
<dbReference type="CDD" id="cd03220">
    <property type="entry name" value="ABC_KpsT_Wzt"/>
    <property type="match status" value="1"/>
</dbReference>
<dbReference type="Proteomes" id="UP001284537">
    <property type="component" value="Unassembled WGS sequence"/>
</dbReference>
<dbReference type="PANTHER" id="PTHR46743">
    <property type="entry name" value="TEICHOIC ACIDS EXPORT ATP-BINDING PROTEIN TAGH"/>
    <property type="match status" value="1"/>
</dbReference>
<keyword evidence="7" id="KW-1185">Reference proteome</keyword>
<evidence type="ECO:0000256" key="1">
    <source>
        <dbReference type="ARBA" id="ARBA00005417"/>
    </source>
</evidence>
<dbReference type="InterPro" id="IPR003439">
    <property type="entry name" value="ABC_transporter-like_ATP-bd"/>
</dbReference>
<gene>
    <name evidence="6" type="ORF">QLH52_01515</name>
</gene>
<dbReference type="Gene3D" id="2.70.50.60">
    <property type="entry name" value="abc- transporter (atp binding component) like domain"/>
    <property type="match status" value="1"/>
</dbReference>
<dbReference type="SMART" id="SM00382">
    <property type="entry name" value="AAA"/>
    <property type="match status" value="1"/>
</dbReference>
<dbReference type="InterPro" id="IPR027417">
    <property type="entry name" value="P-loop_NTPase"/>
</dbReference>
<dbReference type="CDD" id="cd10147">
    <property type="entry name" value="Wzt_C-like"/>
    <property type="match status" value="1"/>
</dbReference>
<dbReference type="Pfam" id="PF14524">
    <property type="entry name" value="Wzt_C"/>
    <property type="match status" value="1"/>
</dbReference>
<name>A0ABU4U947_9GAMM</name>
<dbReference type="PROSITE" id="PS00211">
    <property type="entry name" value="ABC_TRANSPORTER_1"/>
    <property type="match status" value="1"/>
</dbReference>
<evidence type="ECO:0000313" key="7">
    <source>
        <dbReference type="Proteomes" id="UP001284537"/>
    </source>
</evidence>
<evidence type="ECO:0000259" key="5">
    <source>
        <dbReference type="PROSITE" id="PS50893"/>
    </source>
</evidence>
<keyword evidence="2" id="KW-0813">Transport</keyword>
<protein>
    <submittedName>
        <fullName evidence="6">ABC transporter ATP-binding protein</fullName>
    </submittedName>
</protein>
<dbReference type="InterPro" id="IPR015860">
    <property type="entry name" value="ABC_transpr_TagH-like"/>
</dbReference>
<dbReference type="EMBL" id="JAXARY010000001">
    <property type="protein sequence ID" value="MDX8125948.1"/>
    <property type="molecule type" value="Genomic_DNA"/>
</dbReference>
<comment type="similarity">
    <text evidence="1">Belongs to the ABC transporter superfamily.</text>
</comment>
<dbReference type="InterPro" id="IPR029439">
    <property type="entry name" value="Wzt_C"/>
</dbReference>
<keyword evidence="3" id="KW-0547">Nucleotide-binding</keyword>
<dbReference type="PANTHER" id="PTHR46743:SF2">
    <property type="entry name" value="TEICHOIC ACIDS EXPORT ATP-BINDING PROTEIN TAGH"/>
    <property type="match status" value="1"/>
</dbReference>
<dbReference type="RefSeq" id="WP_033155987.1">
    <property type="nucleotide sequence ID" value="NZ_JAXARY010000001.1"/>
</dbReference>
<keyword evidence="4 6" id="KW-0067">ATP-binding</keyword>
<dbReference type="InterPro" id="IPR017871">
    <property type="entry name" value="ABC_transporter-like_CS"/>
</dbReference>
<proteinExistence type="inferred from homology"/>
<evidence type="ECO:0000256" key="4">
    <source>
        <dbReference type="ARBA" id="ARBA00022840"/>
    </source>
</evidence>
<dbReference type="PROSITE" id="PS50893">
    <property type="entry name" value="ABC_TRANSPORTER_2"/>
    <property type="match status" value="1"/>
</dbReference>
<sequence length="443" mass="49239">MESLPAISVCNVSKKFRLFSSPKQRLIEAIHPFRKQYHKEFWALRNISFDVHRGEIFGILGRNGSGKSTLLQIICAVMQATGGEVKSSGRISALLELGAGFNPEFTGRENVILNGAIQGFSKQEMQERIDDIEAFADIGEFFDQPVKLYSSGMFVRVAFAAAIHIDPEILVVDEALSVGDSKFQHRCFQRIRNFMEQGKTILVVSHSTDTLLRICNRGVVLDRGELVHIGPIAGAVNHYQKLLFGEAQNISKNNGKRKKEMVKGMSEMPKKERADKTDKIPLKPTYNRHETRMGSGKARIVDFDLVVDGELNPPEIASHANCELIVKLVGNEFVQLSVGFAIVSLEGTYVFGTNLAMMGHPPAQIEADGYAVLRFHWQAHLTGGEYFLNLGCNEFVDGQDSFVDVRRSVARLKFSDTPQSVGFVDLQVVPELVAVEIPDEQVV</sequence>
<accession>A0ABU4U947</accession>
<reference evidence="6 7" key="1">
    <citation type="submission" date="2023-11" db="EMBL/GenBank/DDBJ databases">
        <authorList>
            <person name="Ouyang M.-Y."/>
        </authorList>
    </citation>
    <scope>NUCLEOTIDE SEQUENCE [LARGE SCALE GENOMIC DNA]</scope>
    <source>
        <strain evidence="6 7">OY6</strain>
    </source>
</reference>